<feature type="non-terminal residue" evidence="1">
    <location>
        <position position="68"/>
    </location>
</feature>
<organism evidence="1">
    <name type="scientific">Arion vulgaris</name>
    <dbReference type="NCBI Taxonomy" id="1028688"/>
    <lineage>
        <taxon>Eukaryota</taxon>
        <taxon>Metazoa</taxon>
        <taxon>Spiralia</taxon>
        <taxon>Lophotrochozoa</taxon>
        <taxon>Mollusca</taxon>
        <taxon>Gastropoda</taxon>
        <taxon>Heterobranchia</taxon>
        <taxon>Euthyneura</taxon>
        <taxon>Panpulmonata</taxon>
        <taxon>Eupulmonata</taxon>
        <taxon>Stylommatophora</taxon>
        <taxon>Helicina</taxon>
        <taxon>Arionoidea</taxon>
        <taxon>Arionidae</taxon>
        <taxon>Arion</taxon>
    </lineage>
</organism>
<reference evidence="1" key="1">
    <citation type="submission" date="2014-12" db="EMBL/GenBank/DDBJ databases">
        <title>Insight into the proteome of Arion vulgaris.</title>
        <authorList>
            <person name="Aradska J."/>
            <person name="Bulat T."/>
            <person name="Smidak R."/>
            <person name="Sarate P."/>
            <person name="Gangsoo J."/>
            <person name="Sialana F."/>
            <person name="Bilban M."/>
            <person name="Lubec G."/>
        </authorList>
    </citation>
    <scope>NUCLEOTIDE SEQUENCE</scope>
    <source>
        <tissue evidence="1">Skin</tissue>
    </source>
</reference>
<evidence type="ECO:0000313" key="1">
    <source>
        <dbReference type="EMBL" id="CEK61563.1"/>
    </source>
</evidence>
<protein>
    <submittedName>
        <fullName evidence="1">Uncharacterized protein</fullName>
    </submittedName>
</protein>
<dbReference type="AlphaFoldDB" id="A0A0B6YZ89"/>
<name>A0A0B6YZ89_9EUPU</name>
<gene>
    <name evidence="1" type="primary">ORF42595</name>
</gene>
<accession>A0A0B6YZ89</accession>
<dbReference type="EMBL" id="HACG01014698">
    <property type="protein sequence ID" value="CEK61563.1"/>
    <property type="molecule type" value="Transcribed_RNA"/>
</dbReference>
<sequence>MSLYQSRITHEEHTFLHSAVKESRKQTCLKGDVTYLLVMISFYLQQASRLLKLQQSTKVENAQLMTCS</sequence>
<proteinExistence type="predicted"/>